<feature type="compositionally biased region" description="Polar residues" evidence="1">
    <location>
        <begin position="1"/>
        <end position="14"/>
    </location>
</feature>
<dbReference type="InterPro" id="IPR049178">
    <property type="entry name" value="CP_picobirnavirus_sf"/>
</dbReference>
<reference evidence="2" key="1">
    <citation type="journal article" date="2014" name="Virology">
        <title>Metagenomic analysis of viromes of dromedary camel fecal samples reveals large number and high diversity of circoviruses and picobirnaviruses.</title>
        <authorList>
            <person name="Woo P.C.Y."/>
            <person name="Lau S.K.P."/>
            <person name="Teng J.L.L."/>
            <person name="Tsang A.K.L."/>
            <person name="Joseph M."/>
            <person name="Wong E.Y.M."/>
            <person name="Tang Y."/>
            <person name="Sivakumar S."/>
            <person name="Bai R."/>
            <person name="Wernery R."/>
            <person name="Wernery U."/>
            <person name="Yuen K.-Y."/>
        </authorList>
    </citation>
    <scope>NUCLEOTIDE SEQUENCE</scope>
    <source>
        <strain evidence="2">C1348</strain>
    </source>
</reference>
<dbReference type="InterPro" id="IPR048835">
    <property type="entry name" value="CP_picobirnavirus"/>
</dbReference>
<accession>A0A0A1EKX2</accession>
<dbReference type="Gene3D" id="1.20.140.120">
    <property type="match status" value="1"/>
</dbReference>
<dbReference type="EMBL" id="KM573778">
    <property type="protein sequence ID" value="AIY31264.1"/>
    <property type="molecule type" value="Genomic_RNA"/>
</dbReference>
<sequence length="622" mass="69110">MNSSNNQDNKSNYQGKGHKDQSVPANRRNNGNRKGKGNFRGKDKTTQTQCASYDSVTTNDIAWWNKATELYDRATNIAFARQAGVPVPVTDLNGPEFGKLNANFDTAFNTGSRRTLPMGQLFEYVPTVGVSNSDNSAPNRAFQAMASAIYSKTTGALPFPQYVLGLMNIAVQSIAQNIALVKRALDTSYTYAYSNTALPRVLLATQGINPDTVLGVQNDVIFALDDLIRDFNALHFPSYMDAFKRHYSLARNVWWDAADPKAQFFIFRPACYYAYSDLGNVSSNGGEVTYDGIARCVAMPMPYRDANGDTTKTVDITALLDVIRKQIESLKNSDDYWTVRGAMGRVFSEGQFMTIDFYTPSTTGLTVDQNMLWQIANFDYAGNVQYGSRIFPKISLGDPAYDGLDIVGDPISNILISEPKLQTRKFQGSMLGVTSRPGDNMDLYSLTNAVSERHPLNSQANEPSKDFVMEATRLKCSGEIMDVDPMIDTGDWSTTKPYVAIRSCGTELIVESQLVYLEGMGDNPEAPGSAVIRHITWTPIMLINEAKLLIEGYAVQFPWNYVASTFYLRTAEIFQSKSNADEYDEPNSYVRVLAFGDVFNYTYLTNAMLNNFVFEGSSMQVI</sequence>
<evidence type="ECO:0000313" key="2">
    <source>
        <dbReference type="EMBL" id="AIY31264.1"/>
    </source>
</evidence>
<feature type="compositionally biased region" description="Basic residues" evidence="1">
    <location>
        <begin position="30"/>
        <end position="39"/>
    </location>
</feature>
<evidence type="ECO:0000256" key="1">
    <source>
        <dbReference type="SAM" id="MobiDB-lite"/>
    </source>
</evidence>
<organism evidence="2">
    <name type="scientific">Dromedary picobirnavirus</name>
    <dbReference type="NCBI Taxonomy" id="1574421"/>
    <lineage>
        <taxon>Viruses</taxon>
        <taxon>Riboviria</taxon>
        <taxon>Orthornavirae</taxon>
        <taxon>Pisuviricota</taxon>
        <taxon>Duplopiviricetes</taxon>
        <taxon>Durnavirales</taxon>
        <taxon>Picobirnaviridae</taxon>
        <taxon>Orthopicobirnavirus</taxon>
    </lineage>
</organism>
<proteinExistence type="predicted"/>
<feature type="region of interest" description="Disordered" evidence="1">
    <location>
        <begin position="1"/>
        <end position="47"/>
    </location>
</feature>
<name>A0A0A1EKX2_9VIRU</name>
<protein>
    <submittedName>
        <fullName evidence="2">Capsid protein</fullName>
    </submittedName>
</protein>
<dbReference type="Pfam" id="PF20816">
    <property type="entry name" value="PBV_CP"/>
    <property type="match status" value="1"/>
</dbReference>